<keyword evidence="3 4" id="KW-0975">Bacterial flagellum</keyword>
<evidence type="ECO:0000256" key="2">
    <source>
        <dbReference type="ARBA" id="ARBA00020110"/>
    </source>
</evidence>
<dbReference type="SUPFAM" id="SSF64518">
    <property type="entry name" value="Phase 1 flagellin"/>
    <property type="match status" value="1"/>
</dbReference>
<accession>A0A3R9PJF4</accession>
<dbReference type="PANTHER" id="PTHR42792:SF2">
    <property type="entry name" value="FLAGELLIN"/>
    <property type="match status" value="1"/>
</dbReference>
<comment type="function">
    <text evidence="4">Flagellin is the subunit protein which polymerizes to form the filaments of bacterial flagella.</text>
</comment>
<dbReference type="GO" id="GO:0005576">
    <property type="term" value="C:extracellular region"/>
    <property type="evidence" value="ECO:0007669"/>
    <property type="project" value="UniProtKB-SubCell"/>
</dbReference>
<evidence type="ECO:0000259" key="6">
    <source>
        <dbReference type="Pfam" id="PF00669"/>
    </source>
</evidence>
<dbReference type="Pfam" id="PF00669">
    <property type="entry name" value="Flagellin_N"/>
    <property type="match status" value="1"/>
</dbReference>
<evidence type="ECO:0000256" key="5">
    <source>
        <dbReference type="SAM" id="Coils"/>
    </source>
</evidence>
<dbReference type="Proteomes" id="UP000275076">
    <property type="component" value="Unassembled WGS sequence"/>
</dbReference>
<evidence type="ECO:0000256" key="4">
    <source>
        <dbReference type="RuleBase" id="RU362073"/>
    </source>
</evidence>
<dbReference type="GO" id="GO:0009288">
    <property type="term" value="C:bacterial-type flagellum"/>
    <property type="evidence" value="ECO:0007669"/>
    <property type="project" value="UniProtKB-SubCell"/>
</dbReference>
<evidence type="ECO:0000256" key="1">
    <source>
        <dbReference type="ARBA" id="ARBA00005709"/>
    </source>
</evidence>
<name>A0A3R9PJF4_9BACI</name>
<protein>
    <recommendedName>
        <fullName evidence="2 4">Flagellin</fullName>
    </recommendedName>
</protein>
<feature type="domain" description="Flagellin N-terminal" evidence="6">
    <location>
        <begin position="3"/>
        <end position="133"/>
    </location>
</feature>
<feature type="domain" description="Flagellin C-terminal" evidence="7">
    <location>
        <begin position="192"/>
        <end position="274"/>
    </location>
</feature>
<reference evidence="8 9" key="1">
    <citation type="submission" date="2018-10" db="EMBL/GenBank/DDBJ databases">
        <title>Draft genome sequence of Bacillus salarius IM0101, isolated from a hypersaline soil in Inner Mongolia, China.</title>
        <authorList>
            <person name="Yamprayoonswat W."/>
            <person name="Boonvisut S."/>
            <person name="Jumpathong W."/>
            <person name="Sittihan S."/>
            <person name="Ruangsuj P."/>
            <person name="Wanthongcharoen S."/>
            <person name="Thongpramul N."/>
            <person name="Pimmason S."/>
            <person name="Yu B."/>
            <person name="Yasawong M."/>
        </authorList>
    </citation>
    <scope>NUCLEOTIDE SEQUENCE [LARGE SCALE GENOMIC DNA]</scope>
    <source>
        <strain evidence="8 9">IM0101</strain>
    </source>
</reference>
<keyword evidence="4" id="KW-0964">Secreted</keyword>
<sequence length="275" mass="30014">MKIHNNIQALNAYRHLNQNEMSKNLKKLSSGLRINRAFNDAAGEVVSKKMHSQIRGLNQAERHALDCIALIQTAEGAVQEINAMLERMRELSVQAASGSISKSDKEQIQIDIDALTDEIDNISENAEFHTKTLSNPAPSGRPGSEVLNLHIQIGADADESINLEIAGIDSNALLESGGVNVESQRKAQAAIAAFDKAIENITTARAKLETVQNRMERTYAELSHENLSSTESGIRDADIVQGMAAFTRNNMINQSATAMLAQDNQRSQGVLQLLQ</sequence>
<dbReference type="InterPro" id="IPR042187">
    <property type="entry name" value="Flagellin_C_sub2"/>
</dbReference>
<dbReference type="Gene3D" id="6.10.10.10">
    <property type="entry name" value="Flagellar export chaperone, C-terminal domain"/>
    <property type="match status" value="1"/>
</dbReference>
<keyword evidence="8" id="KW-0282">Flagellum</keyword>
<comment type="similarity">
    <text evidence="1 4">Belongs to the bacterial flagellin family.</text>
</comment>
<keyword evidence="5" id="KW-0175">Coiled coil</keyword>
<dbReference type="InterPro" id="IPR046358">
    <property type="entry name" value="Flagellin_C"/>
</dbReference>
<dbReference type="InterPro" id="IPR001492">
    <property type="entry name" value="Flagellin"/>
</dbReference>
<comment type="subcellular location">
    <subcellularLocation>
        <location evidence="4">Secreted</location>
    </subcellularLocation>
    <subcellularLocation>
        <location evidence="4">Bacterial flagellum</location>
    </subcellularLocation>
</comment>
<proteinExistence type="inferred from homology"/>
<comment type="caution">
    <text evidence="8">The sequence shown here is derived from an EMBL/GenBank/DDBJ whole genome shotgun (WGS) entry which is preliminary data.</text>
</comment>
<dbReference type="PRINTS" id="PR00207">
    <property type="entry name" value="FLAGELLIN"/>
</dbReference>
<dbReference type="Pfam" id="PF00700">
    <property type="entry name" value="Flagellin_C"/>
    <property type="match status" value="1"/>
</dbReference>
<dbReference type="EMBL" id="RBVX01000018">
    <property type="protein sequence ID" value="RSL32086.1"/>
    <property type="molecule type" value="Genomic_DNA"/>
</dbReference>
<evidence type="ECO:0000313" key="8">
    <source>
        <dbReference type="EMBL" id="RSL32086.1"/>
    </source>
</evidence>
<feature type="coiled-coil region" evidence="5">
    <location>
        <begin position="71"/>
        <end position="132"/>
    </location>
</feature>
<dbReference type="PANTHER" id="PTHR42792">
    <property type="entry name" value="FLAGELLIN"/>
    <property type="match status" value="1"/>
</dbReference>
<feature type="coiled-coil region" evidence="5">
    <location>
        <begin position="194"/>
        <end position="225"/>
    </location>
</feature>
<evidence type="ECO:0000313" key="9">
    <source>
        <dbReference type="Proteomes" id="UP000275076"/>
    </source>
</evidence>
<dbReference type="OrthoDB" id="9796789at2"/>
<keyword evidence="8" id="KW-0969">Cilium</keyword>
<evidence type="ECO:0000256" key="3">
    <source>
        <dbReference type="ARBA" id="ARBA00023143"/>
    </source>
</evidence>
<dbReference type="GO" id="GO:0005198">
    <property type="term" value="F:structural molecule activity"/>
    <property type="evidence" value="ECO:0007669"/>
    <property type="project" value="UniProtKB-UniRule"/>
</dbReference>
<dbReference type="Gene3D" id="1.20.1330.10">
    <property type="entry name" value="f41 fragment of flagellin, N-terminal domain"/>
    <property type="match status" value="2"/>
</dbReference>
<dbReference type="AlphaFoldDB" id="A0A3R9PJF4"/>
<evidence type="ECO:0000259" key="7">
    <source>
        <dbReference type="Pfam" id="PF00700"/>
    </source>
</evidence>
<dbReference type="InterPro" id="IPR001029">
    <property type="entry name" value="Flagellin_N"/>
</dbReference>
<gene>
    <name evidence="8" type="ORF">D7Z54_17600</name>
</gene>
<organism evidence="8 9">
    <name type="scientific">Salibacterium salarium</name>
    <dbReference type="NCBI Taxonomy" id="284579"/>
    <lineage>
        <taxon>Bacteria</taxon>
        <taxon>Bacillati</taxon>
        <taxon>Bacillota</taxon>
        <taxon>Bacilli</taxon>
        <taxon>Bacillales</taxon>
        <taxon>Bacillaceae</taxon>
    </lineage>
</organism>
<keyword evidence="8" id="KW-0966">Cell projection</keyword>
<keyword evidence="9" id="KW-1185">Reference proteome</keyword>